<dbReference type="Proteomes" id="UP000582016">
    <property type="component" value="Unassembled WGS sequence"/>
</dbReference>
<keyword evidence="2" id="KW-1185">Reference proteome</keyword>
<dbReference type="OrthoDB" id="5098981at2759"/>
<sequence>MTDRHRQSLFVDPETWRDRLSSLLTSIETFDAYQQARSASMQVEKVAAEIERHMKEEGYDEAGTCTHRSYAG</sequence>
<dbReference type="AlphaFoldDB" id="A0A8H5IU71"/>
<evidence type="ECO:0000313" key="1">
    <source>
        <dbReference type="EMBL" id="KAF5542073.1"/>
    </source>
</evidence>
<evidence type="ECO:0000313" key="2">
    <source>
        <dbReference type="Proteomes" id="UP000582016"/>
    </source>
</evidence>
<protein>
    <submittedName>
        <fullName evidence="1">Uncharacterized protein</fullName>
    </submittedName>
</protein>
<reference evidence="1 2" key="1">
    <citation type="submission" date="2020-05" db="EMBL/GenBank/DDBJ databases">
        <title>Identification and distribution of gene clusters putatively required for synthesis of sphingolipid metabolism inhibitors in phylogenetically diverse species of the filamentous fungus Fusarium.</title>
        <authorList>
            <person name="Kim H.-S."/>
            <person name="Busman M."/>
            <person name="Brown D.W."/>
            <person name="Divon H."/>
            <person name="Uhlig S."/>
            <person name="Proctor R.H."/>
        </authorList>
    </citation>
    <scope>NUCLEOTIDE SEQUENCE [LARGE SCALE GENOMIC DNA]</scope>
    <source>
        <strain evidence="1 2">NRRL 13617</strain>
    </source>
</reference>
<dbReference type="EMBL" id="JAAOAQ010000550">
    <property type="protein sequence ID" value="KAF5542073.1"/>
    <property type="molecule type" value="Genomic_DNA"/>
</dbReference>
<name>A0A8H5IU71_9HYPO</name>
<organism evidence="1 2">
    <name type="scientific">Fusarium phyllophilum</name>
    <dbReference type="NCBI Taxonomy" id="47803"/>
    <lineage>
        <taxon>Eukaryota</taxon>
        <taxon>Fungi</taxon>
        <taxon>Dikarya</taxon>
        <taxon>Ascomycota</taxon>
        <taxon>Pezizomycotina</taxon>
        <taxon>Sordariomycetes</taxon>
        <taxon>Hypocreomycetidae</taxon>
        <taxon>Hypocreales</taxon>
        <taxon>Nectriaceae</taxon>
        <taxon>Fusarium</taxon>
        <taxon>Fusarium fujikuroi species complex</taxon>
    </lineage>
</organism>
<proteinExistence type="predicted"/>
<comment type="caution">
    <text evidence="1">The sequence shown here is derived from an EMBL/GenBank/DDBJ whole genome shotgun (WGS) entry which is preliminary data.</text>
</comment>
<accession>A0A8H5IU71</accession>
<gene>
    <name evidence="1" type="ORF">FPHYL_11654</name>
</gene>